<comment type="caution">
    <text evidence="1">The sequence shown here is derived from an EMBL/GenBank/DDBJ whole genome shotgun (WGS) entry which is preliminary data.</text>
</comment>
<dbReference type="Proteomes" id="UP000321491">
    <property type="component" value="Unassembled WGS sequence"/>
</dbReference>
<name>A0A511UXC7_9BACI</name>
<dbReference type="EMBL" id="BJXW01000013">
    <property type="protein sequence ID" value="GEN31254.1"/>
    <property type="molecule type" value="Genomic_DNA"/>
</dbReference>
<evidence type="ECO:0000313" key="2">
    <source>
        <dbReference type="Proteomes" id="UP000321491"/>
    </source>
</evidence>
<dbReference type="OrthoDB" id="2886653at2"/>
<proteinExistence type="predicted"/>
<keyword evidence="2" id="KW-1185">Reference proteome</keyword>
<dbReference type="RefSeq" id="WP_146937267.1">
    <property type="nucleotide sequence ID" value="NZ_BJXW01000013.1"/>
</dbReference>
<organism evidence="1 2">
    <name type="scientific">Cerasibacillus quisquiliarum</name>
    <dbReference type="NCBI Taxonomy" id="227865"/>
    <lineage>
        <taxon>Bacteria</taxon>
        <taxon>Bacillati</taxon>
        <taxon>Bacillota</taxon>
        <taxon>Bacilli</taxon>
        <taxon>Bacillales</taxon>
        <taxon>Bacillaceae</taxon>
        <taxon>Cerasibacillus</taxon>
    </lineage>
</organism>
<accession>A0A511UXC7</accession>
<protein>
    <recommendedName>
        <fullName evidence="3">Sigma factor G inhibitor Gin</fullName>
    </recommendedName>
</protein>
<dbReference type="AlphaFoldDB" id="A0A511UXC7"/>
<sequence length="65" mass="8115">MEENRLLKWDKCGICNEEKTEGYYLYKMYICIECEQKLIRTDPTDEKYRYYIRKLEQINQSKLYS</sequence>
<evidence type="ECO:0008006" key="3">
    <source>
        <dbReference type="Google" id="ProtNLM"/>
    </source>
</evidence>
<dbReference type="InterPro" id="IPR019700">
    <property type="entry name" value="Sigma-G_inhibitor_Gin"/>
</dbReference>
<gene>
    <name evidence="1" type="ORF">CQU01_14920</name>
</gene>
<evidence type="ECO:0000313" key="1">
    <source>
        <dbReference type="EMBL" id="GEN31254.1"/>
    </source>
</evidence>
<dbReference type="Pfam" id="PF10764">
    <property type="entry name" value="Gin"/>
    <property type="match status" value="1"/>
</dbReference>
<reference evidence="1 2" key="1">
    <citation type="submission" date="2019-07" db="EMBL/GenBank/DDBJ databases">
        <title>Whole genome shotgun sequence of Cerasibacillus quisquiliarum NBRC 102429.</title>
        <authorList>
            <person name="Hosoyama A."/>
            <person name="Uohara A."/>
            <person name="Ohji S."/>
            <person name="Ichikawa N."/>
        </authorList>
    </citation>
    <scope>NUCLEOTIDE SEQUENCE [LARGE SCALE GENOMIC DNA]</scope>
    <source>
        <strain evidence="1 2">NBRC 102429</strain>
    </source>
</reference>